<name>A0A165P111_EXIGL</name>
<feature type="domain" description="CFEM" evidence="7">
    <location>
        <begin position="9"/>
        <end position="134"/>
    </location>
</feature>
<dbReference type="InParanoid" id="A0A165P111"/>
<feature type="region of interest" description="Disordered" evidence="5">
    <location>
        <begin position="113"/>
        <end position="166"/>
    </location>
</feature>
<evidence type="ECO:0000256" key="4">
    <source>
        <dbReference type="ARBA" id="ARBA00023157"/>
    </source>
</evidence>
<reference evidence="8 9" key="1">
    <citation type="journal article" date="2016" name="Mol. Biol. Evol.">
        <title>Comparative Genomics of Early-Diverging Mushroom-Forming Fungi Provides Insights into the Origins of Lignocellulose Decay Capabilities.</title>
        <authorList>
            <person name="Nagy L.G."/>
            <person name="Riley R."/>
            <person name="Tritt A."/>
            <person name="Adam C."/>
            <person name="Daum C."/>
            <person name="Floudas D."/>
            <person name="Sun H."/>
            <person name="Yadav J.S."/>
            <person name="Pangilinan J."/>
            <person name="Larsson K.H."/>
            <person name="Matsuura K."/>
            <person name="Barry K."/>
            <person name="Labutti K."/>
            <person name="Kuo R."/>
            <person name="Ohm R.A."/>
            <person name="Bhattacharya S.S."/>
            <person name="Shirouzu T."/>
            <person name="Yoshinaga Y."/>
            <person name="Martin F.M."/>
            <person name="Grigoriev I.V."/>
            <person name="Hibbett D.S."/>
        </authorList>
    </citation>
    <scope>NUCLEOTIDE SEQUENCE [LARGE SCALE GENOMIC DNA]</scope>
    <source>
        <strain evidence="8 9">HHB12029</strain>
    </source>
</reference>
<feature type="compositionally biased region" description="Polar residues" evidence="5">
    <location>
        <begin position="154"/>
        <end position="166"/>
    </location>
</feature>
<evidence type="ECO:0000256" key="1">
    <source>
        <dbReference type="ARBA" id="ARBA00004613"/>
    </source>
</evidence>
<feature type="signal peptide" evidence="6">
    <location>
        <begin position="1"/>
        <end position="22"/>
    </location>
</feature>
<dbReference type="EMBL" id="KV425893">
    <property type="protein sequence ID" value="KZW01494.1"/>
    <property type="molecule type" value="Genomic_DNA"/>
</dbReference>
<feature type="chain" id="PRO_5007863623" description="CFEM domain-containing protein" evidence="6">
    <location>
        <begin position="23"/>
        <end position="189"/>
    </location>
</feature>
<evidence type="ECO:0000259" key="7">
    <source>
        <dbReference type="PROSITE" id="PS52012"/>
    </source>
</evidence>
<keyword evidence="2" id="KW-0964">Secreted</keyword>
<feature type="compositionally biased region" description="Low complexity" evidence="5">
    <location>
        <begin position="133"/>
        <end position="153"/>
    </location>
</feature>
<evidence type="ECO:0000313" key="9">
    <source>
        <dbReference type="Proteomes" id="UP000077266"/>
    </source>
</evidence>
<organism evidence="8 9">
    <name type="scientific">Exidia glandulosa HHB12029</name>
    <dbReference type="NCBI Taxonomy" id="1314781"/>
    <lineage>
        <taxon>Eukaryota</taxon>
        <taxon>Fungi</taxon>
        <taxon>Dikarya</taxon>
        <taxon>Basidiomycota</taxon>
        <taxon>Agaricomycotina</taxon>
        <taxon>Agaricomycetes</taxon>
        <taxon>Auriculariales</taxon>
        <taxon>Exidiaceae</taxon>
        <taxon>Exidia</taxon>
    </lineage>
</organism>
<protein>
    <recommendedName>
        <fullName evidence="7">CFEM domain-containing protein</fullName>
    </recommendedName>
</protein>
<proteinExistence type="predicted"/>
<comment type="subcellular location">
    <subcellularLocation>
        <location evidence="1">Secreted</location>
    </subcellularLocation>
</comment>
<gene>
    <name evidence="8" type="ORF">EXIGLDRAFT_717911</name>
</gene>
<keyword evidence="3 6" id="KW-0732">Signal</keyword>
<keyword evidence="4" id="KW-1015">Disulfide bond</keyword>
<evidence type="ECO:0000256" key="6">
    <source>
        <dbReference type="SAM" id="SignalP"/>
    </source>
</evidence>
<dbReference type="GO" id="GO:0005576">
    <property type="term" value="C:extracellular region"/>
    <property type="evidence" value="ECO:0007669"/>
    <property type="project" value="UniProtKB-SubCell"/>
</dbReference>
<evidence type="ECO:0000256" key="2">
    <source>
        <dbReference type="ARBA" id="ARBA00022525"/>
    </source>
</evidence>
<dbReference type="InterPro" id="IPR008427">
    <property type="entry name" value="Extracellular_membr_CFEM_dom"/>
</dbReference>
<feature type="compositionally biased region" description="Polar residues" evidence="5">
    <location>
        <begin position="113"/>
        <end position="132"/>
    </location>
</feature>
<keyword evidence="9" id="KW-1185">Reference proteome</keyword>
<evidence type="ECO:0000256" key="5">
    <source>
        <dbReference type="SAM" id="MobiDB-lite"/>
    </source>
</evidence>
<accession>A0A165P111</accession>
<dbReference type="Proteomes" id="UP000077266">
    <property type="component" value="Unassembled WGS sequence"/>
</dbReference>
<evidence type="ECO:0000313" key="8">
    <source>
        <dbReference type="EMBL" id="KZW01494.1"/>
    </source>
</evidence>
<dbReference type="PROSITE" id="PS52012">
    <property type="entry name" value="CFEM"/>
    <property type="match status" value="1"/>
</dbReference>
<sequence>MRSAAFVRSAIVLLSAIAFAAAQTATASPDGDDDLDNLTDCIEKCGDKLAPQFESACGQGTVDHPTEEQQRCLCSTPGVMDTVKACIPTVCPLDTVPDVLDFISASCQFASNGTESTASGPSGTQTQSAPSHSGTATDSASSSGSSSASDATTQSPTNQPDGGNAAPTTSAAVWMAGSIAAAAAFAAMV</sequence>
<evidence type="ECO:0000256" key="3">
    <source>
        <dbReference type="ARBA" id="ARBA00022729"/>
    </source>
</evidence>
<dbReference type="AlphaFoldDB" id="A0A165P111"/>